<accession>X1IXN9</accession>
<protein>
    <submittedName>
        <fullName evidence="1">Uncharacterized protein</fullName>
    </submittedName>
</protein>
<gene>
    <name evidence="1" type="ORF">S03H2_53754</name>
</gene>
<organism evidence="1">
    <name type="scientific">marine sediment metagenome</name>
    <dbReference type="NCBI Taxonomy" id="412755"/>
    <lineage>
        <taxon>unclassified sequences</taxon>
        <taxon>metagenomes</taxon>
        <taxon>ecological metagenomes</taxon>
    </lineage>
</organism>
<evidence type="ECO:0000313" key="1">
    <source>
        <dbReference type="EMBL" id="GAH62323.1"/>
    </source>
</evidence>
<sequence>PDDEKALCNCAVGHLLSEQLDDARIYAEKVLAKNSANGQAYSIIVRVNGNRDTLENLIASVPEPYRKLPDVAFAFSQIALEKNELSIARKWLEIASENKTHWQPP</sequence>
<dbReference type="AlphaFoldDB" id="X1IXN9"/>
<dbReference type="EMBL" id="BARU01034225">
    <property type="protein sequence ID" value="GAH62323.1"/>
    <property type="molecule type" value="Genomic_DNA"/>
</dbReference>
<comment type="caution">
    <text evidence="1">The sequence shown here is derived from an EMBL/GenBank/DDBJ whole genome shotgun (WGS) entry which is preliminary data.</text>
</comment>
<feature type="non-terminal residue" evidence="1">
    <location>
        <position position="1"/>
    </location>
</feature>
<proteinExistence type="predicted"/>
<reference evidence="1" key="1">
    <citation type="journal article" date="2014" name="Front. Microbiol.">
        <title>High frequency of phylogenetically diverse reductive dehalogenase-homologous genes in deep subseafloor sedimentary metagenomes.</title>
        <authorList>
            <person name="Kawai M."/>
            <person name="Futagami T."/>
            <person name="Toyoda A."/>
            <person name="Takaki Y."/>
            <person name="Nishi S."/>
            <person name="Hori S."/>
            <person name="Arai W."/>
            <person name="Tsubouchi T."/>
            <person name="Morono Y."/>
            <person name="Uchiyama I."/>
            <person name="Ito T."/>
            <person name="Fujiyama A."/>
            <person name="Inagaki F."/>
            <person name="Takami H."/>
        </authorList>
    </citation>
    <scope>NUCLEOTIDE SEQUENCE</scope>
    <source>
        <strain evidence="1">Expedition CK06-06</strain>
    </source>
</reference>
<name>X1IXN9_9ZZZZ</name>